<dbReference type="PIRSF" id="PIRSF016557">
    <property type="entry name" value="Caps_synth_CpsB"/>
    <property type="match status" value="1"/>
</dbReference>
<dbReference type="InterPro" id="IPR016195">
    <property type="entry name" value="Pol/histidinol_Pase-like"/>
</dbReference>
<gene>
    <name evidence="6" type="ORF">KS407_16740</name>
</gene>
<dbReference type="PANTHER" id="PTHR39181:SF1">
    <property type="entry name" value="TYROSINE-PROTEIN PHOSPHATASE YWQE"/>
    <property type="match status" value="1"/>
</dbReference>
<dbReference type="Proteomes" id="UP000790580">
    <property type="component" value="Unassembled WGS sequence"/>
</dbReference>
<dbReference type="Pfam" id="PF19567">
    <property type="entry name" value="CpsB_CapC"/>
    <property type="match status" value="1"/>
</dbReference>
<evidence type="ECO:0000256" key="4">
    <source>
        <dbReference type="ARBA" id="ARBA00051722"/>
    </source>
</evidence>
<evidence type="ECO:0000313" key="7">
    <source>
        <dbReference type="Proteomes" id="UP000790580"/>
    </source>
</evidence>
<keyword evidence="7" id="KW-1185">Reference proteome</keyword>
<comment type="catalytic activity">
    <reaction evidence="4 5">
        <text>O-phospho-L-tyrosyl-[protein] + H2O = L-tyrosyl-[protein] + phosphate</text>
        <dbReference type="Rhea" id="RHEA:10684"/>
        <dbReference type="Rhea" id="RHEA-COMP:10136"/>
        <dbReference type="Rhea" id="RHEA-COMP:20101"/>
        <dbReference type="ChEBI" id="CHEBI:15377"/>
        <dbReference type="ChEBI" id="CHEBI:43474"/>
        <dbReference type="ChEBI" id="CHEBI:46858"/>
        <dbReference type="ChEBI" id="CHEBI:61978"/>
        <dbReference type="EC" id="3.1.3.48"/>
    </reaction>
</comment>
<protein>
    <recommendedName>
        <fullName evidence="5">Tyrosine-protein phosphatase</fullName>
        <ecNumber evidence="5">3.1.3.48</ecNumber>
    </recommendedName>
</protein>
<dbReference type="InterPro" id="IPR016667">
    <property type="entry name" value="Caps_polysacc_synth_CpsB/CapC"/>
</dbReference>
<comment type="similarity">
    <text evidence="1 5">Belongs to the metallo-dependent hydrolases superfamily. CpsB/CapC family.</text>
</comment>
<dbReference type="EMBL" id="JAHQCR010000070">
    <property type="protein sequence ID" value="MBU9723069.1"/>
    <property type="molecule type" value="Genomic_DNA"/>
</dbReference>
<sequence length="255" mass="29075">MIDLHSHILPGLDDGAATMEDSINMAKAAISEGITTIVATPHHKNGRYVNRKVEIEAAVDEVNQQFQKNGIDLQVLPGQECRIFGELMEDYHESEILTLNNSKYLFIEFPSASVPRYAKELLYSIQLQGIVPIIVHPERNQELMEHPDKLYELVKDGALTQVTAASVCGKFGKKIQSFTAEIIEANLTHFVASDAHNIINRNFHMKTAYDTIQEKYGEEMVYFYMENSQLVLENKHVMVDQPQKIHRRKKLFGLF</sequence>
<dbReference type="PANTHER" id="PTHR39181">
    <property type="entry name" value="TYROSINE-PROTEIN PHOSPHATASE YWQE"/>
    <property type="match status" value="1"/>
</dbReference>
<dbReference type="Gene3D" id="3.20.20.140">
    <property type="entry name" value="Metal-dependent hydrolases"/>
    <property type="match status" value="1"/>
</dbReference>
<evidence type="ECO:0000256" key="1">
    <source>
        <dbReference type="ARBA" id="ARBA00005750"/>
    </source>
</evidence>
<dbReference type="EC" id="3.1.3.48" evidence="5"/>
<evidence type="ECO:0000256" key="5">
    <source>
        <dbReference type="PIRNR" id="PIRNR016557"/>
    </source>
</evidence>
<reference evidence="6 7" key="1">
    <citation type="submission" date="2021-06" db="EMBL/GenBank/DDBJ databases">
        <title>Bacillus sp. RD4P76, an endophyte from a halophyte.</title>
        <authorList>
            <person name="Sun J.-Q."/>
        </authorList>
    </citation>
    <scope>NUCLEOTIDE SEQUENCE [LARGE SCALE GENOMIC DNA]</scope>
    <source>
        <strain evidence="6 7">JCM 17098</strain>
    </source>
</reference>
<name>A0ABS6JWV5_9BACI</name>
<accession>A0ABS6JWV5</accession>
<organism evidence="6 7">
    <name type="scientific">Evansella alkalicola</name>
    <dbReference type="NCBI Taxonomy" id="745819"/>
    <lineage>
        <taxon>Bacteria</taxon>
        <taxon>Bacillati</taxon>
        <taxon>Bacillota</taxon>
        <taxon>Bacilli</taxon>
        <taxon>Bacillales</taxon>
        <taxon>Bacillaceae</taxon>
        <taxon>Evansella</taxon>
    </lineage>
</organism>
<evidence type="ECO:0000256" key="3">
    <source>
        <dbReference type="ARBA" id="ARBA00022912"/>
    </source>
</evidence>
<keyword evidence="3 5" id="KW-0904">Protein phosphatase</keyword>
<dbReference type="SUPFAM" id="SSF89550">
    <property type="entry name" value="PHP domain-like"/>
    <property type="match status" value="1"/>
</dbReference>
<evidence type="ECO:0000256" key="2">
    <source>
        <dbReference type="ARBA" id="ARBA00022801"/>
    </source>
</evidence>
<dbReference type="RefSeq" id="WP_088076910.1">
    <property type="nucleotide sequence ID" value="NZ_JAHQCR010000070.1"/>
</dbReference>
<comment type="caution">
    <text evidence="6">The sequence shown here is derived from an EMBL/GenBank/DDBJ whole genome shotgun (WGS) entry which is preliminary data.</text>
</comment>
<proteinExistence type="inferred from homology"/>
<evidence type="ECO:0000313" key="6">
    <source>
        <dbReference type="EMBL" id="MBU9723069.1"/>
    </source>
</evidence>
<keyword evidence="2 5" id="KW-0378">Hydrolase</keyword>